<dbReference type="SMART" id="SM01043">
    <property type="entry name" value="BTAD"/>
    <property type="match status" value="1"/>
</dbReference>
<dbReference type="Pfam" id="PF00931">
    <property type="entry name" value="NB-ARC"/>
    <property type="match status" value="1"/>
</dbReference>
<dbReference type="InterPro" id="IPR027417">
    <property type="entry name" value="P-loop_NTPase"/>
</dbReference>
<dbReference type="SUPFAM" id="SSF48452">
    <property type="entry name" value="TPR-like"/>
    <property type="match status" value="2"/>
</dbReference>
<keyword evidence="10" id="KW-1185">Reference proteome</keyword>
<dbReference type="PRINTS" id="PR00364">
    <property type="entry name" value="DISEASERSIST"/>
</dbReference>
<evidence type="ECO:0000256" key="2">
    <source>
        <dbReference type="ARBA" id="ARBA00023015"/>
    </source>
</evidence>
<accession>A0ABN2GKV8</accession>
<feature type="region of interest" description="Disordered" evidence="7">
    <location>
        <begin position="227"/>
        <end position="291"/>
    </location>
</feature>
<dbReference type="InterPro" id="IPR002182">
    <property type="entry name" value="NB-ARC"/>
</dbReference>
<dbReference type="InterPro" id="IPR011990">
    <property type="entry name" value="TPR-like_helical_dom_sf"/>
</dbReference>
<feature type="DNA-binding region" description="OmpR/PhoB-type" evidence="6">
    <location>
        <begin position="1"/>
        <end position="76"/>
    </location>
</feature>
<dbReference type="Pfam" id="PF03704">
    <property type="entry name" value="BTAD"/>
    <property type="match status" value="1"/>
</dbReference>
<evidence type="ECO:0000256" key="6">
    <source>
        <dbReference type="PROSITE-ProRule" id="PRU01091"/>
    </source>
</evidence>
<feature type="repeat" description="TPR" evidence="5">
    <location>
        <begin position="861"/>
        <end position="894"/>
    </location>
</feature>
<dbReference type="PROSITE" id="PS51755">
    <property type="entry name" value="OMPR_PHOB"/>
    <property type="match status" value="1"/>
</dbReference>
<name>A0ABN2GKV8_9ACTN</name>
<dbReference type="InterPro" id="IPR001867">
    <property type="entry name" value="OmpR/PhoB-type_DNA-bd"/>
</dbReference>
<dbReference type="Gene3D" id="1.25.40.10">
    <property type="entry name" value="Tetratricopeptide repeat domain"/>
    <property type="match status" value="2"/>
</dbReference>
<dbReference type="InterPro" id="IPR016032">
    <property type="entry name" value="Sig_transdc_resp-reg_C-effctor"/>
</dbReference>
<keyword evidence="3 6" id="KW-0238">DNA-binding</keyword>
<organism evidence="9 10">
    <name type="scientific">Nonomuraea maheshkhaliensis</name>
    <dbReference type="NCBI Taxonomy" id="419590"/>
    <lineage>
        <taxon>Bacteria</taxon>
        <taxon>Bacillati</taxon>
        <taxon>Actinomycetota</taxon>
        <taxon>Actinomycetes</taxon>
        <taxon>Streptosporangiales</taxon>
        <taxon>Streptosporangiaceae</taxon>
        <taxon>Nonomuraea</taxon>
    </lineage>
</organism>
<dbReference type="SMART" id="SM00028">
    <property type="entry name" value="TPR"/>
    <property type="match status" value="5"/>
</dbReference>
<dbReference type="CDD" id="cd15831">
    <property type="entry name" value="BTAD"/>
    <property type="match status" value="1"/>
</dbReference>
<dbReference type="InterPro" id="IPR051677">
    <property type="entry name" value="AfsR-DnrI-RedD_regulator"/>
</dbReference>
<dbReference type="PANTHER" id="PTHR35807:SF1">
    <property type="entry name" value="TRANSCRIPTIONAL REGULATOR REDD"/>
    <property type="match status" value="1"/>
</dbReference>
<dbReference type="PANTHER" id="PTHR35807">
    <property type="entry name" value="TRANSCRIPTIONAL REGULATOR REDD-RELATED"/>
    <property type="match status" value="1"/>
</dbReference>
<keyword evidence="2" id="KW-0805">Transcription regulation</keyword>
<dbReference type="Pfam" id="PF13424">
    <property type="entry name" value="TPR_12"/>
    <property type="match status" value="2"/>
</dbReference>
<dbReference type="SUPFAM" id="SSF52540">
    <property type="entry name" value="P-loop containing nucleoside triphosphate hydrolases"/>
    <property type="match status" value="1"/>
</dbReference>
<evidence type="ECO:0000256" key="4">
    <source>
        <dbReference type="ARBA" id="ARBA00023163"/>
    </source>
</evidence>
<dbReference type="InterPro" id="IPR005158">
    <property type="entry name" value="BTAD"/>
</dbReference>
<keyword evidence="5" id="KW-0802">TPR repeat</keyword>
<evidence type="ECO:0000256" key="1">
    <source>
        <dbReference type="ARBA" id="ARBA00005820"/>
    </source>
</evidence>
<dbReference type="InterPro" id="IPR019734">
    <property type="entry name" value="TPR_rpt"/>
</dbReference>
<dbReference type="Gene3D" id="3.40.50.300">
    <property type="entry name" value="P-loop containing nucleotide triphosphate hydrolases"/>
    <property type="match status" value="1"/>
</dbReference>
<dbReference type="SUPFAM" id="SSF46894">
    <property type="entry name" value="C-terminal effector domain of the bipartite response regulators"/>
    <property type="match status" value="1"/>
</dbReference>
<comment type="similarity">
    <text evidence="1">Belongs to the AfsR/DnrI/RedD regulatory family.</text>
</comment>
<dbReference type="PROSITE" id="PS50005">
    <property type="entry name" value="TPR"/>
    <property type="match status" value="1"/>
</dbReference>
<dbReference type="InterPro" id="IPR036388">
    <property type="entry name" value="WH-like_DNA-bd_sf"/>
</dbReference>
<dbReference type="Proteomes" id="UP001500064">
    <property type="component" value="Unassembled WGS sequence"/>
</dbReference>
<gene>
    <name evidence="9" type="ORF">GCM10009733_082620</name>
</gene>
<comment type="caution">
    <text evidence="9">The sequence shown here is derived from an EMBL/GenBank/DDBJ whole genome shotgun (WGS) entry which is preliminary data.</text>
</comment>
<protein>
    <submittedName>
        <fullName evidence="9">BTAD domain-containing putative transcriptional regulator</fullName>
    </submittedName>
</protein>
<evidence type="ECO:0000256" key="3">
    <source>
        <dbReference type="ARBA" id="ARBA00023125"/>
    </source>
</evidence>
<evidence type="ECO:0000313" key="10">
    <source>
        <dbReference type="Proteomes" id="UP001500064"/>
    </source>
</evidence>
<reference evidence="9 10" key="1">
    <citation type="journal article" date="2019" name="Int. J. Syst. Evol. Microbiol.">
        <title>The Global Catalogue of Microorganisms (GCM) 10K type strain sequencing project: providing services to taxonomists for standard genome sequencing and annotation.</title>
        <authorList>
            <consortium name="The Broad Institute Genomics Platform"/>
            <consortium name="The Broad Institute Genome Sequencing Center for Infectious Disease"/>
            <person name="Wu L."/>
            <person name="Ma J."/>
        </authorList>
    </citation>
    <scope>NUCLEOTIDE SEQUENCE [LARGE SCALE GENOMIC DNA]</scope>
    <source>
        <strain evidence="9 10">JCM 13929</strain>
    </source>
</reference>
<evidence type="ECO:0000256" key="7">
    <source>
        <dbReference type="SAM" id="MobiDB-lite"/>
    </source>
</evidence>
<evidence type="ECO:0000313" key="9">
    <source>
        <dbReference type="EMBL" id="GAA1672951.1"/>
    </source>
</evidence>
<proteinExistence type="inferred from homology"/>
<feature type="domain" description="OmpR/PhoB-type" evidence="8">
    <location>
        <begin position="1"/>
        <end position="76"/>
    </location>
</feature>
<dbReference type="EMBL" id="BAAAMU010000094">
    <property type="protein sequence ID" value="GAA1672951.1"/>
    <property type="molecule type" value="Genomic_DNA"/>
</dbReference>
<keyword evidence="4" id="KW-0804">Transcription</keyword>
<sequence length="951" mass="103086">MLDLGHRQRELLAVLLLRANETVTLDHLVEFCFSARVPPSARRQVQNTAGRLRKVLTAAGCPDVITTMAGGYALNAGPDTLDLLEWAEHLQAGRRAAAQGREREAAASLRRGLSLWRGPLLDGIDLAGLEATTAGIEQARMAALEDCLELELRLGHHRDLLPELAALTDRHPLRERLWALRMLAVYRCGARAEALEVYRAARATLVAELGLEPGPPLRRMEQAVLTGDPALNPDGPGDPYHLLDGKPGIRQSPSTSEPHTGTPDPQVEPASLSRPGLRDKPVVPRHLPAGVRDFTGRREQVKLLDGLLPGDESQAVMVISAVSGAAGIGKTALALHWAHRVADRFPDGQFYLNLRGFDPSDHALTPAEALRQCFDALGVSPQRIPAGTDAQAGLYRSLLAGKRVLVLLDDARDEGQVRPLLPASPGCLALITSRDHLAGLVATEGARPIQLGLLTDAEARELLAHRLGIDRITAEPEAVATIISRCARLPLALAVMAARAATQPDFPLQALADQLLDARSALDAFVGADPATDLRAVFSVSYSRLPADAARLFRLLGLHPGPEVSVAAAASLAGVTVAQVRPMLATLTTAQLLIEQRPGRFALHDLLGVYAGELVREQETGAESHAALCRLLDHYVHTGHRAAMLINPARREVRLDACGQGVAVHALTDAGQAETWLSDERSVLIRAIDLSMNVGLDAAAWHIAWALENFLDWRAQWGDFADTQSIALDAAERLDDGFRQFLSHLALGCALISLDRHAEAHTHARQALELAADQADEEGQAEAHHTLAWIHRRRGDFDEAIRHMRLALDLYRAADVPHGQADILNGLGFLYVELGECHQALRCCGQALALFQQVEDLQGQGQAWAGLGYAHHHLGRHDDAVTRYRQALELLRAGRDRATEAETLVHLGDAYAALRSDQSARQAWQDALAVLDELGSPDAEHVRAKLHGRRR</sequence>
<dbReference type="Gene3D" id="1.10.10.10">
    <property type="entry name" value="Winged helix-like DNA-binding domain superfamily/Winged helix DNA-binding domain"/>
    <property type="match status" value="1"/>
</dbReference>
<evidence type="ECO:0000259" key="8">
    <source>
        <dbReference type="PROSITE" id="PS51755"/>
    </source>
</evidence>
<evidence type="ECO:0000256" key="5">
    <source>
        <dbReference type="PROSITE-ProRule" id="PRU00339"/>
    </source>
</evidence>